<evidence type="ECO:0000313" key="3">
    <source>
        <dbReference type="Proteomes" id="UP000009080"/>
    </source>
</evidence>
<reference evidence="2 3" key="1">
    <citation type="journal article" date="2009" name="PLoS ONE">
        <title>The complete genome of Teredinibacter turnerae T7901: an intracellular endosymbiont of marine wood-boring bivalves (shipworms).</title>
        <authorList>
            <person name="Yang J.C."/>
            <person name="Madupu R."/>
            <person name="Durkin A.S."/>
            <person name="Ekborg N.A."/>
            <person name="Pedamallu C.S."/>
            <person name="Hostetler J.B."/>
            <person name="Radune D."/>
            <person name="Toms B.S."/>
            <person name="Henrissat B."/>
            <person name="Coutinho P.M."/>
            <person name="Schwarz S."/>
            <person name="Field L."/>
            <person name="Trindade-Silva A.E."/>
            <person name="Soares C.A.G."/>
            <person name="Elshahawi S."/>
            <person name="Hanora A."/>
            <person name="Schmidt E.W."/>
            <person name="Haygood M.G."/>
            <person name="Posfai J."/>
            <person name="Benner J."/>
            <person name="Madinger C."/>
            <person name="Nove J."/>
            <person name="Anton B."/>
            <person name="Chaudhary K."/>
            <person name="Foster J."/>
            <person name="Holman A."/>
            <person name="Kumar S."/>
            <person name="Lessard P.A."/>
            <person name="Luyten Y.A."/>
            <person name="Slatko B."/>
            <person name="Wood N."/>
            <person name="Wu B."/>
            <person name="Teplitski M."/>
            <person name="Mougous J.D."/>
            <person name="Ward N."/>
            <person name="Eisen J.A."/>
            <person name="Badger J.H."/>
            <person name="Distel D.L."/>
        </authorList>
    </citation>
    <scope>NUCLEOTIDE SEQUENCE [LARGE SCALE GENOMIC DNA]</scope>
    <source>
        <strain evidence="3">ATCC 39867 / T7901</strain>
    </source>
</reference>
<evidence type="ECO:0000313" key="2">
    <source>
        <dbReference type="EMBL" id="ACR12344.1"/>
    </source>
</evidence>
<accession>C5BIQ8</accession>
<dbReference type="eggNOG" id="ENOG502ZWUX">
    <property type="taxonomic scope" value="Bacteria"/>
</dbReference>
<feature type="chain" id="PRO_5002948749" description="Lipoprotein" evidence="1">
    <location>
        <begin position="19"/>
        <end position="106"/>
    </location>
</feature>
<proteinExistence type="predicted"/>
<dbReference type="Proteomes" id="UP000009080">
    <property type="component" value="Chromosome"/>
</dbReference>
<dbReference type="AlphaFoldDB" id="C5BIQ8"/>
<evidence type="ECO:0000256" key="1">
    <source>
        <dbReference type="SAM" id="SignalP"/>
    </source>
</evidence>
<dbReference type="HOGENOM" id="CLU_2221953_0_0_6"/>
<dbReference type="KEGG" id="ttu:TERTU_2032"/>
<feature type="signal peptide" evidence="1">
    <location>
        <begin position="1"/>
        <end position="18"/>
    </location>
</feature>
<name>C5BIQ8_TERTT</name>
<gene>
    <name evidence="2" type="ordered locus">TERTU_2032</name>
</gene>
<evidence type="ECO:0008006" key="4">
    <source>
        <dbReference type="Google" id="ProtNLM"/>
    </source>
</evidence>
<dbReference type="RefSeq" id="WP_015818456.1">
    <property type="nucleotide sequence ID" value="NC_012997.1"/>
</dbReference>
<dbReference type="EMBL" id="CP001614">
    <property type="protein sequence ID" value="ACR12344.1"/>
    <property type="molecule type" value="Genomic_DNA"/>
</dbReference>
<sequence>MRVILFILVNMFSLIANAASTNTQLIKRVQYNAASGQLFFVGEGDWLIPGCENAIYALFKPELEGVQEALSIGLAAYLAGKKVTFWGDCNPSGPEYFFASYIIIRD</sequence>
<organism evidence="2 3">
    <name type="scientific">Teredinibacter turnerae (strain ATCC 39867 / T7901)</name>
    <dbReference type="NCBI Taxonomy" id="377629"/>
    <lineage>
        <taxon>Bacteria</taxon>
        <taxon>Pseudomonadati</taxon>
        <taxon>Pseudomonadota</taxon>
        <taxon>Gammaproteobacteria</taxon>
        <taxon>Cellvibrionales</taxon>
        <taxon>Cellvibrionaceae</taxon>
        <taxon>Teredinibacter</taxon>
    </lineage>
</organism>
<keyword evidence="3" id="KW-1185">Reference proteome</keyword>
<protein>
    <recommendedName>
        <fullName evidence="4">Lipoprotein</fullName>
    </recommendedName>
</protein>
<keyword evidence="1" id="KW-0732">Signal</keyword>